<evidence type="ECO:0000256" key="2">
    <source>
        <dbReference type="SAM" id="SignalP"/>
    </source>
</evidence>
<evidence type="ECO:0008006" key="5">
    <source>
        <dbReference type="Google" id="ProtNLM"/>
    </source>
</evidence>
<protein>
    <recommendedName>
        <fullName evidence="5">Secreted protein</fullName>
    </recommendedName>
</protein>
<gene>
    <name evidence="3" type="ORF">EYF80_020928</name>
</gene>
<organism evidence="3 4">
    <name type="scientific">Liparis tanakae</name>
    <name type="common">Tanaka's snailfish</name>
    <dbReference type="NCBI Taxonomy" id="230148"/>
    <lineage>
        <taxon>Eukaryota</taxon>
        <taxon>Metazoa</taxon>
        <taxon>Chordata</taxon>
        <taxon>Craniata</taxon>
        <taxon>Vertebrata</taxon>
        <taxon>Euteleostomi</taxon>
        <taxon>Actinopterygii</taxon>
        <taxon>Neopterygii</taxon>
        <taxon>Teleostei</taxon>
        <taxon>Neoteleostei</taxon>
        <taxon>Acanthomorphata</taxon>
        <taxon>Eupercaria</taxon>
        <taxon>Perciformes</taxon>
        <taxon>Cottioidei</taxon>
        <taxon>Cottales</taxon>
        <taxon>Liparidae</taxon>
        <taxon>Liparis</taxon>
    </lineage>
</organism>
<sequence>MLREKAPRWWWEAGEEGYRWLAGMLVLLLRRCLSDAPAGSLCVNTDDVNLSRSRPQQQQRGRARQPVCR</sequence>
<evidence type="ECO:0000313" key="4">
    <source>
        <dbReference type="Proteomes" id="UP000314294"/>
    </source>
</evidence>
<evidence type="ECO:0000313" key="3">
    <source>
        <dbReference type="EMBL" id="TNN68893.1"/>
    </source>
</evidence>
<name>A0A4Z2HVA2_9TELE</name>
<comment type="caution">
    <text evidence="3">The sequence shown here is derived from an EMBL/GenBank/DDBJ whole genome shotgun (WGS) entry which is preliminary data.</text>
</comment>
<feature type="signal peptide" evidence="2">
    <location>
        <begin position="1"/>
        <end position="34"/>
    </location>
</feature>
<keyword evidence="4" id="KW-1185">Reference proteome</keyword>
<keyword evidence="2" id="KW-0732">Signal</keyword>
<feature type="region of interest" description="Disordered" evidence="1">
    <location>
        <begin position="50"/>
        <end position="69"/>
    </location>
</feature>
<evidence type="ECO:0000256" key="1">
    <source>
        <dbReference type="SAM" id="MobiDB-lite"/>
    </source>
</evidence>
<feature type="chain" id="PRO_5021332220" description="Secreted protein" evidence="2">
    <location>
        <begin position="35"/>
        <end position="69"/>
    </location>
</feature>
<dbReference type="EMBL" id="SRLO01000183">
    <property type="protein sequence ID" value="TNN68893.1"/>
    <property type="molecule type" value="Genomic_DNA"/>
</dbReference>
<accession>A0A4Z2HVA2</accession>
<feature type="compositionally biased region" description="Low complexity" evidence="1">
    <location>
        <begin position="51"/>
        <end position="69"/>
    </location>
</feature>
<dbReference type="AlphaFoldDB" id="A0A4Z2HVA2"/>
<proteinExistence type="predicted"/>
<dbReference type="Proteomes" id="UP000314294">
    <property type="component" value="Unassembled WGS sequence"/>
</dbReference>
<reference evidence="3 4" key="1">
    <citation type="submission" date="2019-03" db="EMBL/GenBank/DDBJ databases">
        <title>First draft genome of Liparis tanakae, snailfish: a comprehensive survey of snailfish specific genes.</title>
        <authorList>
            <person name="Kim W."/>
            <person name="Song I."/>
            <person name="Jeong J.-H."/>
            <person name="Kim D."/>
            <person name="Kim S."/>
            <person name="Ryu S."/>
            <person name="Song J.Y."/>
            <person name="Lee S.K."/>
        </authorList>
    </citation>
    <scope>NUCLEOTIDE SEQUENCE [LARGE SCALE GENOMIC DNA]</scope>
    <source>
        <tissue evidence="3">Muscle</tissue>
    </source>
</reference>